<sequence length="148" mass="14838">MIFLYGIALLAGIATAVQPGQSTQLARSFGGEPFAAGLVSMLVGTVTMLAVGLATGRLHLPGLQQVAGTPWWAWGGGVLGAGVILAQLFVAQRIGAATFLGLLVTAGVVTSITLDHFGLEGFATHPASLARLVGGGLMIAGVALVALF</sequence>
<feature type="transmembrane region" description="Helical" evidence="1">
    <location>
        <begin position="96"/>
        <end position="117"/>
    </location>
</feature>
<dbReference type="AlphaFoldDB" id="A0A160PJJ4"/>
<dbReference type="OrthoDB" id="7864805at2"/>
<dbReference type="RefSeq" id="WP_096486960.1">
    <property type="nucleotide sequence ID" value="NZ_AP014809.1"/>
</dbReference>
<feature type="transmembrane region" description="Helical" evidence="1">
    <location>
        <begin position="129"/>
        <end position="147"/>
    </location>
</feature>
<dbReference type="Proteomes" id="UP000218288">
    <property type="component" value="Chromosome"/>
</dbReference>
<accession>A0A160PJJ4</accession>
<evidence type="ECO:0000313" key="2">
    <source>
        <dbReference type="EMBL" id="BAU93184.1"/>
    </source>
</evidence>
<organism evidence="2 3">
    <name type="scientific">Methylorubrum populi</name>
    <dbReference type="NCBI Taxonomy" id="223967"/>
    <lineage>
        <taxon>Bacteria</taxon>
        <taxon>Pseudomonadati</taxon>
        <taxon>Pseudomonadota</taxon>
        <taxon>Alphaproteobacteria</taxon>
        <taxon>Hyphomicrobiales</taxon>
        <taxon>Methylobacteriaceae</taxon>
        <taxon>Methylorubrum</taxon>
    </lineage>
</organism>
<dbReference type="InterPro" id="IPR006750">
    <property type="entry name" value="YdcZ"/>
</dbReference>
<proteinExistence type="predicted"/>
<dbReference type="PANTHER" id="PTHR34821:SF2">
    <property type="entry name" value="INNER MEMBRANE PROTEIN YDCZ"/>
    <property type="match status" value="1"/>
</dbReference>
<dbReference type="Pfam" id="PF04657">
    <property type="entry name" value="DMT_YdcZ"/>
    <property type="match status" value="1"/>
</dbReference>
<dbReference type="PANTHER" id="PTHR34821">
    <property type="entry name" value="INNER MEMBRANE PROTEIN YDCZ"/>
    <property type="match status" value="1"/>
</dbReference>
<keyword evidence="1" id="KW-0472">Membrane</keyword>
<dbReference type="EMBL" id="AP014809">
    <property type="protein sequence ID" value="BAU93184.1"/>
    <property type="molecule type" value="Genomic_DNA"/>
</dbReference>
<dbReference type="GO" id="GO:0005886">
    <property type="term" value="C:plasma membrane"/>
    <property type="evidence" value="ECO:0007669"/>
    <property type="project" value="TreeGrafter"/>
</dbReference>
<evidence type="ECO:0008006" key="4">
    <source>
        <dbReference type="Google" id="ProtNLM"/>
    </source>
</evidence>
<evidence type="ECO:0000256" key="1">
    <source>
        <dbReference type="SAM" id="Phobius"/>
    </source>
</evidence>
<protein>
    <recommendedName>
        <fullName evidence="4">DMT family transporter</fullName>
    </recommendedName>
</protein>
<keyword evidence="1" id="KW-0812">Transmembrane</keyword>
<evidence type="ECO:0000313" key="3">
    <source>
        <dbReference type="Proteomes" id="UP000218288"/>
    </source>
</evidence>
<name>A0A160PJJ4_9HYPH</name>
<keyword evidence="1" id="KW-1133">Transmembrane helix</keyword>
<reference evidence="2 3" key="1">
    <citation type="journal article" date="2016" name="Genome Announc.">
        <title>Complete Genome Sequence of Methylobacterium populi P-1M, Isolated from Pink-Pigmented Household Biofilm.</title>
        <authorList>
            <person name="Morohoshi T."/>
            <person name="Ikeda T."/>
        </authorList>
    </citation>
    <scope>NUCLEOTIDE SEQUENCE [LARGE SCALE GENOMIC DNA]</scope>
    <source>
        <strain evidence="2 3">P-1M</strain>
    </source>
</reference>
<gene>
    <name evidence="2" type="ORF">MPPM_4579</name>
</gene>
<feature type="transmembrane region" description="Helical" evidence="1">
    <location>
        <begin position="35"/>
        <end position="59"/>
    </location>
</feature>
<feature type="transmembrane region" description="Helical" evidence="1">
    <location>
        <begin position="71"/>
        <end position="90"/>
    </location>
</feature>